<sequence length="97" mass="10654">MKYRFDFSLFYSPTQAYGCVTGYIETPGSATPGTLIALLEESEAGAGLALRVNSVLPPKVDSFATLMLEDHLAEGRISAETLARRLEVQGRYFVDVY</sequence>
<protein>
    <submittedName>
        <fullName evidence="1">Uncharacterized protein</fullName>
    </submittedName>
</protein>
<dbReference type="EMBL" id="CP115543">
    <property type="protein sequence ID" value="WNH47954.1"/>
    <property type="molecule type" value="Genomic_DNA"/>
</dbReference>
<dbReference type="Proteomes" id="UP001305421">
    <property type="component" value="Chromosome"/>
</dbReference>
<dbReference type="RefSeq" id="WP_311182634.1">
    <property type="nucleotide sequence ID" value="NZ_CP115543.1"/>
</dbReference>
<keyword evidence="2" id="KW-1185">Reference proteome</keyword>
<name>A0ABY9YC71_9GAMM</name>
<organism evidence="1 2">
    <name type="scientific">Stenotrophomonas aracearum</name>
    <dbReference type="NCBI Taxonomy" id="3003272"/>
    <lineage>
        <taxon>Bacteria</taxon>
        <taxon>Pseudomonadati</taxon>
        <taxon>Pseudomonadota</taxon>
        <taxon>Gammaproteobacteria</taxon>
        <taxon>Lysobacterales</taxon>
        <taxon>Lysobacteraceae</taxon>
        <taxon>Stenotrophomonas</taxon>
    </lineage>
</organism>
<accession>A0ABY9YC71</accession>
<evidence type="ECO:0000313" key="2">
    <source>
        <dbReference type="Proteomes" id="UP001305421"/>
    </source>
</evidence>
<reference evidence="1 2" key="1">
    <citation type="submission" date="2022-12" db="EMBL/GenBank/DDBJ databases">
        <title>Two new species, Stenotrophomonas aracearum and Stenotrophomonas oahuensis, isolated from Anthurium (Araceae family) in Hawaii.</title>
        <authorList>
            <person name="Chunag S.C."/>
            <person name="Dobhal S."/>
            <person name="Alvarez A."/>
            <person name="Arif M."/>
        </authorList>
    </citation>
    <scope>NUCLEOTIDE SEQUENCE [LARGE SCALE GENOMIC DNA]</scope>
    <source>
        <strain evidence="1 2">A5588</strain>
    </source>
</reference>
<evidence type="ECO:0000313" key="1">
    <source>
        <dbReference type="EMBL" id="WNH47954.1"/>
    </source>
</evidence>
<proteinExistence type="predicted"/>
<gene>
    <name evidence="1" type="ORF">PDM28_14905</name>
</gene>